<gene>
    <name evidence="1" type="ORF">PXEA_LOCUS21474</name>
</gene>
<organism evidence="1 2">
    <name type="scientific">Protopolystoma xenopodis</name>
    <dbReference type="NCBI Taxonomy" id="117903"/>
    <lineage>
        <taxon>Eukaryota</taxon>
        <taxon>Metazoa</taxon>
        <taxon>Spiralia</taxon>
        <taxon>Lophotrochozoa</taxon>
        <taxon>Platyhelminthes</taxon>
        <taxon>Monogenea</taxon>
        <taxon>Polyopisthocotylea</taxon>
        <taxon>Polystomatidea</taxon>
        <taxon>Polystomatidae</taxon>
        <taxon>Protopolystoma</taxon>
    </lineage>
</organism>
<proteinExistence type="predicted"/>
<evidence type="ECO:0000313" key="1">
    <source>
        <dbReference type="EMBL" id="VEL28034.1"/>
    </source>
</evidence>
<protein>
    <submittedName>
        <fullName evidence="1">Uncharacterized protein</fullName>
    </submittedName>
</protein>
<dbReference type="Proteomes" id="UP000784294">
    <property type="component" value="Unassembled WGS sequence"/>
</dbReference>
<dbReference type="AlphaFoldDB" id="A0A448X4Q2"/>
<sequence length="170" mass="18778">MIGRYLPIWRDPTVDCVRVCQCGCGCVQYRHVNTSTLEWASTQQSSCGLIFALFMSAPNGVRCRPLNRPLEDCRLGGWPLSLLYPRDSPLQTPEARVNDKENEKKTVTALSSFHTFLLVAATPRLSHRQDGGHALPLNIFAAAIPSLLPGKPARLERKTTKHNLIGSGLV</sequence>
<dbReference type="EMBL" id="CAAALY010091854">
    <property type="protein sequence ID" value="VEL28034.1"/>
    <property type="molecule type" value="Genomic_DNA"/>
</dbReference>
<reference evidence="1" key="1">
    <citation type="submission" date="2018-11" db="EMBL/GenBank/DDBJ databases">
        <authorList>
            <consortium name="Pathogen Informatics"/>
        </authorList>
    </citation>
    <scope>NUCLEOTIDE SEQUENCE</scope>
</reference>
<accession>A0A448X4Q2</accession>
<keyword evidence="2" id="KW-1185">Reference proteome</keyword>
<comment type="caution">
    <text evidence="1">The sequence shown here is derived from an EMBL/GenBank/DDBJ whole genome shotgun (WGS) entry which is preliminary data.</text>
</comment>
<name>A0A448X4Q2_9PLAT</name>
<evidence type="ECO:0000313" key="2">
    <source>
        <dbReference type="Proteomes" id="UP000784294"/>
    </source>
</evidence>